<keyword evidence="3" id="KW-1185">Reference proteome</keyword>
<evidence type="ECO:0000313" key="3">
    <source>
        <dbReference type="Proteomes" id="UP001267710"/>
    </source>
</evidence>
<dbReference type="Proteomes" id="UP001267710">
    <property type="component" value="Unassembled WGS sequence"/>
</dbReference>
<name>A0ABU1IF10_9BURK</name>
<sequence>MPGPDQFHVSKATQHGLRSTIAAQDKGWVMWKNLLGFIAMLAAATAFAAVDINKASEADLDGIKGIGPSLSGRILAERKKAPFKDWADLIARVQGVGPGSARKFSAEGLTVNGAGFDATQAAAAGAAAQPASR</sequence>
<keyword evidence="1" id="KW-0812">Transmembrane</keyword>
<accession>A0ABU1IF10</accession>
<keyword evidence="1" id="KW-1133">Transmembrane helix</keyword>
<keyword evidence="1" id="KW-0472">Membrane</keyword>
<dbReference type="Gene3D" id="1.10.150.320">
    <property type="entry name" value="Photosystem II 12 kDa extrinsic protein"/>
    <property type="match status" value="1"/>
</dbReference>
<evidence type="ECO:0000313" key="2">
    <source>
        <dbReference type="EMBL" id="MDR6215808.1"/>
    </source>
</evidence>
<reference evidence="2 3" key="1">
    <citation type="submission" date="2023-08" db="EMBL/GenBank/DDBJ databases">
        <title>Functional and genomic diversity of the sorghum phyllosphere microbiome.</title>
        <authorList>
            <person name="Shade A."/>
        </authorList>
    </citation>
    <scope>NUCLEOTIDE SEQUENCE [LARGE SCALE GENOMIC DNA]</scope>
    <source>
        <strain evidence="2 3">SORGH_AS_0335</strain>
    </source>
</reference>
<dbReference type="EMBL" id="JAVIZX010000001">
    <property type="protein sequence ID" value="MDR6215808.1"/>
    <property type="molecule type" value="Genomic_DNA"/>
</dbReference>
<gene>
    <name evidence="2" type="ORF">QE399_003497</name>
</gene>
<dbReference type="Pfam" id="PF12836">
    <property type="entry name" value="HHH_3"/>
    <property type="match status" value="1"/>
</dbReference>
<dbReference type="SUPFAM" id="SSF47781">
    <property type="entry name" value="RuvA domain 2-like"/>
    <property type="match status" value="1"/>
</dbReference>
<organism evidence="2 3">
    <name type="scientific">Paracidovorax wautersii</name>
    <dbReference type="NCBI Taxonomy" id="1177982"/>
    <lineage>
        <taxon>Bacteria</taxon>
        <taxon>Pseudomonadati</taxon>
        <taxon>Pseudomonadota</taxon>
        <taxon>Betaproteobacteria</taxon>
        <taxon>Burkholderiales</taxon>
        <taxon>Comamonadaceae</taxon>
        <taxon>Paracidovorax</taxon>
    </lineage>
</organism>
<comment type="caution">
    <text evidence="2">The sequence shown here is derived from an EMBL/GenBank/DDBJ whole genome shotgun (WGS) entry which is preliminary data.</text>
</comment>
<feature type="transmembrane region" description="Helical" evidence="1">
    <location>
        <begin position="34"/>
        <end position="52"/>
    </location>
</feature>
<protein>
    <submittedName>
        <fullName evidence="2">Competence protein ComEA</fullName>
    </submittedName>
</protein>
<dbReference type="RefSeq" id="WP_309830733.1">
    <property type="nucleotide sequence ID" value="NZ_JAVIZX010000001.1"/>
</dbReference>
<evidence type="ECO:0000256" key="1">
    <source>
        <dbReference type="SAM" id="Phobius"/>
    </source>
</evidence>
<dbReference type="InterPro" id="IPR010994">
    <property type="entry name" value="RuvA_2-like"/>
</dbReference>
<proteinExistence type="predicted"/>